<dbReference type="AlphaFoldDB" id="A0AAV9Z4J9"/>
<sequence>ARLSACVTDGVTLGHTCCGVHNCQIALTNQKALFCPAHSELRFVCSIQGCDARSEVGWRTCSASAH</sequence>
<reference evidence="2 3" key="1">
    <citation type="journal article" date="2024" name="J Genomics">
        <title>Draft genome sequencing and assembly of Favolaschia claudopus CIRM-BRFM 2984 isolated from oak limbs.</title>
        <authorList>
            <person name="Navarro D."/>
            <person name="Drula E."/>
            <person name="Chaduli D."/>
            <person name="Cazenave R."/>
            <person name="Ahrendt S."/>
            <person name="Wang J."/>
            <person name="Lipzen A."/>
            <person name="Daum C."/>
            <person name="Barry K."/>
            <person name="Grigoriev I.V."/>
            <person name="Favel A."/>
            <person name="Rosso M.N."/>
            <person name="Martin F."/>
        </authorList>
    </citation>
    <scope>NUCLEOTIDE SEQUENCE [LARGE SCALE GENOMIC DNA]</scope>
    <source>
        <strain evidence="2 3">CIRM-BRFM 2984</strain>
    </source>
</reference>
<dbReference type="Pfam" id="PF18721">
    <property type="entry name" value="CxC6"/>
    <property type="match status" value="1"/>
</dbReference>
<dbReference type="EMBL" id="JAWWNJ010000212">
    <property type="protein sequence ID" value="KAK6971435.1"/>
    <property type="molecule type" value="Genomic_DNA"/>
</dbReference>
<keyword evidence="3" id="KW-1185">Reference proteome</keyword>
<evidence type="ECO:0000313" key="2">
    <source>
        <dbReference type="EMBL" id="KAK6971435.1"/>
    </source>
</evidence>
<dbReference type="Proteomes" id="UP001362999">
    <property type="component" value="Unassembled WGS sequence"/>
</dbReference>
<accession>A0AAV9Z4J9</accession>
<evidence type="ECO:0000259" key="1">
    <source>
        <dbReference type="Pfam" id="PF18721"/>
    </source>
</evidence>
<evidence type="ECO:0000313" key="3">
    <source>
        <dbReference type="Proteomes" id="UP001362999"/>
    </source>
</evidence>
<gene>
    <name evidence="2" type="ORF">R3P38DRAFT_2406435</name>
</gene>
<feature type="domain" description="CxC6 like cysteine cluster associated with KDZ" evidence="1">
    <location>
        <begin position="7"/>
        <end position="66"/>
    </location>
</feature>
<name>A0AAV9Z4J9_9AGAR</name>
<feature type="non-terminal residue" evidence="2">
    <location>
        <position position="1"/>
    </location>
</feature>
<comment type="caution">
    <text evidence="2">The sequence shown here is derived from an EMBL/GenBank/DDBJ whole genome shotgun (WGS) entry which is preliminary data.</text>
</comment>
<protein>
    <recommendedName>
        <fullName evidence="1">CxC6 like cysteine cluster associated with KDZ domain-containing protein</fullName>
    </recommendedName>
</protein>
<feature type="non-terminal residue" evidence="2">
    <location>
        <position position="66"/>
    </location>
</feature>
<organism evidence="2 3">
    <name type="scientific">Favolaschia claudopus</name>
    <dbReference type="NCBI Taxonomy" id="2862362"/>
    <lineage>
        <taxon>Eukaryota</taxon>
        <taxon>Fungi</taxon>
        <taxon>Dikarya</taxon>
        <taxon>Basidiomycota</taxon>
        <taxon>Agaricomycotina</taxon>
        <taxon>Agaricomycetes</taxon>
        <taxon>Agaricomycetidae</taxon>
        <taxon>Agaricales</taxon>
        <taxon>Marasmiineae</taxon>
        <taxon>Mycenaceae</taxon>
        <taxon>Favolaschia</taxon>
    </lineage>
</organism>
<dbReference type="InterPro" id="IPR040898">
    <property type="entry name" value="CxC6"/>
</dbReference>
<proteinExistence type="predicted"/>